<keyword evidence="1" id="KW-0732">Signal</keyword>
<accession>A0AAJ4XDA4</accession>
<dbReference type="Proteomes" id="UP000215355">
    <property type="component" value="Chromosome 1"/>
</dbReference>
<dbReference type="Gene3D" id="3.10.450.50">
    <property type="match status" value="1"/>
</dbReference>
<dbReference type="AlphaFoldDB" id="A0AAJ4XDA4"/>
<dbReference type="EMBL" id="LT906468">
    <property type="protein sequence ID" value="SNV52896.1"/>
    <property type="molecule type" value="Genomic_DNA"/>
</dbReference>
<dbReference type="RefSeq" id="WP_093097889.1">
    <property type="nucleotide sequence ID" value="NZ_DAMBSL010000034.1"/>
</dbReference>
<evidence type="ECO:0000313" key="3">
    <source>
        <dbReference type="Proteomes" id="UP000215355"/>
    </source>
</evidence>
<sequence length="145" mass="16247">MKTLISLIAATVFTLVSSFVFANSKPEPVKFLKVESIIDHYIDATNNGEVALVDHLFTENFKYATPNNGKSELVGRSTLVNHLKKQKGVKLAAESSYTFVEKNDDCSIVRVATSFEHFTRYDYVTLCNSKDGWKISNVTVTYPVK</sequence>
<reference evidence="2 3" key="1">
    <citation type="submission" date="2017-06" db="EMBL/GenBank/DDBJ databases">
        <authorList>
            <consortium name="Pathogen Informatics"/>
        </authorList>
    </citation>
    <scope>NUCLEOTIDE SEQUENCE [LARGE SCALE GENOMIC DNA]</scope>
    <source>
        <strain evidence="2 3">NCTC12149</strain>
    </source>
</reference>
<dbReference type="SUPFAM" id="SSF54427">
    <property type="entry name" value="NTF2-like"/>
    <property type="match status" value="1"/>
</dbReference>
<dbReference type="InterPro" id="IPR032710">
    <property type="entry name" value="NTF2-like_dom_sf"/>
</dbReference>
<feature type="signal peptide" evidence="1">
    <location>
        <begin position="1"/>
        <end position="22"/>
    </location>
</feature>
<evidence type="ECO:0000313" key="2">
    <source>
        <dbReference type="EMBL" id="SNV52896.1"/>
    </source>
</evidence>
<gene>
    <name evidence="2" type="ORF">SAMEA4412673_02753</name>
</gene>
<protein>
    <submittedName>
        <fullName evidence="2">Lumazine-binding</fullName>
    </submittedName>
</protein>
<organism evidence="2 3">
    <name type="scientific">Sphingobacterium mizutaii</name>
    <dbReference type="NCBI Taxonomy" id="1010"/>
    <lineage>
        <taxon>Bacteria</taxon>
        <taxon>Pseudomonadati</taxon>
        <taxon>Bacteroidota</taxon>
        <taxon>Sphingobacteriia</taxon>
        <taxon>Sphingobacteriales</taxon>
        <taxon>Sphingobacteriaceae</taxon>
        <taxon>Sphingobacterium</taxon>
    </lineage>
</organism>
<feature type="chain" id="PRO_5042593237" evidence="1">
    <location>
        <begin position="23"/>
        <end position="145"/>
    </location>
</feature>
<dbReference type="InterPro" id="IPR039437">
    <property type="entry name" value="FrzH/put_lumazine-bd"/>
</dbReference>
<dbReference type="KEGG" id="smiz:4412673_02753"/>
<name>A0AAJ4XDA4_9SPHI</name>
<evidence type="ECO:0000256" key="1">
    <source>
        <dbReference type="SAM" id="SignalP"/>
    </source>
</evidence>
<dbReference type="Pfam" id="PF12893">
    <property type="entry name" value="Lumazine_bd_2"/>
    <property type="match status" value="1"/>
</dbReference>
<proteinExistence type="predicted"/>